<organism evidence="2">
    <name type="scientific">Cacopsylla melanoneura</name>
    <dbReference type="NCBI Taxonomy" id="428564"/>
    <lineage>
        <taxon>Eukaryota</taxon>
        <taxon>Metazoa</taxon>
        <taxon>Ecdysozoa</taxon>
        <taxon>Arthropoda</taxon>
        <taxon>Hexapoda</taxon>
        <taxon>Insecta</taxon>
        <taxon>Pterygota</taxon>
        <taxon>Neoptera</taxon>
        <taxon>Paraneoptera</taxon>
        <taxon>Hemiptera</taxon>
        <taxon>Sternorrhyncha</taxon>
        <taxon>Psylloidea</taxon>
        <taxon>Psyllidae</taxon>
        <taxon>Psyllinae</taxon>
        <taxon>Cacopsylla</taxon>
    </lineage>
</organism>
<name>A0A8D9DV02_9HEMI</name>
<dbReference type="InterPro" id="IPR053921">
    <property type="entry name" value="MKRN2OS-like_C"/>
</dbReference>
<protein>
    <submittedName>
        <fullName evidence="2">MKRN2 opposite strand protein</fullName>
    </submittedName>
</protein>
<dbReference type="PANTHER" id="PTHR33963:SF2">
    <property type="entry name" value="MKRN2 OPPOSITE STRAND PROTEIN"/>
    <property type="match status" value="1"/>
</dbReference>
<dbReference type="AlphaFoldDB" id="A0A8D9DV02"/>
<reference evidence="2" key="1">
    <citation type="submission" date="2021-05" db="EMBL/GenBank/DDBJ databases">
        <authorList>
            <person name="Alioto T."/>
            <person name="Alioto T."/>
            <person name="Gomez Garrido J."/>
        </authorList>
    </citation>
    <scope>NUCLEOTIDE SEQUENCE</scope>
</reference>
<dbReference type="InterPro" id="IPR032016">
    <property type="entry name" value="MKRN2OS-like"/>
</dbReference>
<sequence>MKPTHGDFLQDYKLNQDLHIGVTTSHGKVIEFDQHGIHTSRAQDWQQCILIKQMTDESWVDYWDQTLDQVSKQESWTPEKYNEETFNCYTFVLVLNRDSFSKEFYFLISDTTRKHSTVTHSCWCSRGASIIRI</sequence>
<proteinExistence type="predicted"/>
<dbReference type="EMBL" id="HBUF01381095">
    <property type="protein sequence ID" value="CAG6730272.1"/>
    <property type="molecule type" value="Transcribed_RNA"/>
</dbReference>
<evidence type="ECO:0000259" key="1">
    <source>
        <dbReference type="Pfam" id="PF16044"/>
    </source>
</evidence>
<feature type="domain" description="MKRN2 opposite strand protein-like C-terminal" evidence="1">
    <location>
        <begin position="1"/>
        <end position="95"/>
    </location>
</feature>
<accession>A0A8D9DV02</accession>
<dbReference type="Pfam" id="PF16044">
    <property type="entry name" value="DUF4796_C"/>
    <property type="match status" value="1"/>
</dbReference>
<dbReference type="PANTHER" id="PTHR33963">
    <property type="entry name" value="MKRN2 OPPOSITE STRAND PROTEIN"/>
    <property type="match status" value="1"/>
</dbReference>
<evidence type="ECO:0000313" key="2">
    <source>
        <dbReference type="EMBL" id="CAG6730272.1"/>
    </source>
</evidence>